<dbReference type="PANTHER" id="PTHR37954:SF3">
    <property type="entry name" value="DUF169 DOMAIN-CONTAINING PROTEIN"/>
    <property type="match status" value="1"/>
</dbReference>
<dbReference type="EMBL" id="CP002175">
    <property type="protein sequence ID" value="ADO76285.1"/>
    <property type="molecule type" value="Genomic_DNA"/>
</dbReference>
<accession>E3DM92</accession>
<dbReference type="PANTHER" id="PTHR37954">
    <property type="entry name" value="BLL4979 PROTEIN"/>
    <property type="match status" value="1"/>
</dbReference>
<reference evidence="1 2" key="2">
    <citation type="journal article" date="2011" name="Stand. Genomic Sci.">
        <title>Complete genome sequence of the extremely halophilic Halanaerobium praevalens type strain (GSL).</title>
        <authorList>
            <person name="Ivanova N."/>
            <person name="Sikorski J."/>
            <person name="Chertkov O."/>
            <person name="Nolan M."/>
            <person name="Lucas S."/>
            <person name="Hammon N."/>
            <person name="Deshpande S."/>
            <person name="Cheng J.F."/>
            <person name="Tapia R."/>
            <person name="Han C."/>
            <person name="Goodwin L."/>
            <person name="Pitluck S."/>
            <person name="Huntemann M."/>
            <person name="Liolios K."/>
            <person name="Pagani I."/>
            <person name="Mavromatis K."/>
            <person name="Ovchinikova G."/>
            <person name="Pati A."/>
            <person name="Chen A."/>
            <person name="Palaniappan K."/>
            <person name="Land M."/>
            <person name="Hauser L."/>
            <person name="Brambilla E.M."/>
            <person name="Kannan K.P."/>
            <person name="Rohde M."/>
            <person name="Tindall B.J."/>
            <person name="Goker M."/>
            <person name="Detter J.C."/>
            <person name="Woyke T."/>
            <person name="Bristow J."/>
            <person name="Eisen J.A."/>
            <person name="Markowitz V."/>
            <person name="Hugenholtz P."/>
            <person name="Kyrpides N.C."/>
            <person name="Klenk H.P."/>
            <person name="Lapidus A."/>
        </authorList>
    </citation>
    <scope>NUCLEOTIDE SEQUENCE [LARGE SCALE GENOMIC DNA]</scope>
    <source>
        <strain evidence="2">ATCC 33744 / DSM 2228 / GSL</strain>
    </source>
</reference>
<dbReference type="eggNOG" id="COG2043">
    <property type="taxonomic scope" value="Bacteria"/>
</dbReference>
<name>E3DM92_HALPG</name>
<keyword evidence="2" id="KW-1185">Reference proteome</keyword>
<proteinExistence type="predicted"/>
<dbReference type="Pfam" id="PF02596">
    <property type="entry name" value="DUF169"/>
    <property type="match status" value="1"/>
</dbReference>
<dbReference type="OrthoDB" id="378658at2"/>
<dbReference type="InterPro" id="IPR003748">
    <property type="entry name" value="DUF169"/>
</dbReference>
<reference evidence="2" key="1">
    <citation type="submission" date="2010-10" db="EMBL/GenBank/DDBJ databases">
        <title>The complete genome of Halanaerobium praevalens DSM 2228.</title>
        <authorList>
            <consortium name="US DOE Joint Genome Institute (JGI-PGF)"/>
            <person name="Lucas S."/>
            <person name="Copeland A."/>
            <person name="Lapidus A."/>
            <person name="Glavina del Rio T."/>
            <person name="Dalin E."/>
            <person name="Tice H."/>
            <person name="Bruce D."/>
            <person name="Goodwin L."/>
            <person name="Pitluck S."/>
            <person name="Kyrpides N."/>
            <person name="Mavromatis K."/>
            <person name="Ivanova N."/>
            <person name="Ovchinnikova G."/>
            <person name="Chertkov O."/>
            <person name="Detter J.C."/>
            <person name="Han C."/>
            <person name="Larimer F."/>
            <person name="Land M."/>
            <person name="Hauser L."/>
            <person name="Markowitz V."/>
            <person name="Cheng J.-F."/>
            <person name="Hugenholtz P."/>
            <person name="Woyke T."/>
            <person name="Wu D."/>
            <person name="Tindall B."/>
            <person name="Pomrenke H.G."/>
            <person name="Brambilla E."/>
            <person name="Klenk H.-P."/>
            <person name="Eisen J.A."/>
        </authorList>
    </citation>
    <scope>NUCLEOTIDE SEQUENCE [LARGE SCALE GENOMIC DNA]</scope>
    <source>
        <strain evidence="2">ATCC 33744 / DSM 2228 / GSL</strain>
    </source>
</reference>
<protein>
    <recommendedName>
        <fullName evidence="3">DUF169 domain-containing protein</fullName>
    </recommendedName>
</protein>
<gene>
    <name evidence="1" type="ordered locus">Hprae_0127</name>
</gene>
<dbReference type="PATRIC" id="fig|572479.3.peg.130"/>
<dbReference type="STRING" id="572479.Hprae_0127"/>
<dbReference type="KEGG" id="hpk:Hprae_0127"/>
<dbReference type="Proteomes" id="UP000006866">
    <property type="component" value="Chromosome"/>
</dbReference>
<sequence length="271" mass="30553">MKQNFGYSELIARVNSVLELKRNIVGVKFIFNKEEFEKYGGADSKKKRSYCRMVKEAADGQKITADFDNFSCFAGARALGIVELDEAYKSGAYYDGCGLYQDSATARAATDAIEICEHDLYGVQVKPLKDFKQRPDIIIIITNSFNAMRLIQAYSHQYGPYKEFKMLGNQAICSECTAQPYKNDNISFSLLCAGARKSGFKQEEVGLGIKSEKFEAIVAGLCATVTPVENNQNKKLIAKKLQINKIKDVKLTYNKNYGDQLRHYDLDLFLR</sequence>
<organism evidence="1 2">
    <name type="scientific">Halanaerobium praevalens (strain ATCC 33744 / DSM 2228 / GSL)</name>
    <dbReference type="NCBI Taxonomy" id="572479"/>
    <lineage>
        <taxon>Bacteria</taxon>
        <taxon>Bacillati</taxon>
        <taxon>Bacillota</taxon>
        <taxon>Clostridia</taxon>
        <taxon>Halanaerobiales</taxon>
        <taxon>Halanaerobiaceae</taxon>
        <taxon>Halanaerobium</taxon>
    </lineage>
</organism>
<dbReference type="AlphaFoldDB" id="E3DM92"/>
<dbReference type="RefSeq" id="WP_014552320.1">
    <property type="nucleotide sequence ID" value="NC_017455.1"/>
</dbReference>
<evidence type="ECO:0000313" key="2">
    <source>
        <dbReference type="Proteomes" id="UP000006866"/>
    </source>
</evidence>
<evidence type="ECO:0000313" key="1">
    <source>
        <dbReference type="EMBL" id="ADO76285.1"/>
    </source>
</evidence>
<dbReference type="HOGENOM" id="CLU_074324_2_0_9"/>
<evidence type="ECO:0008006" key="3">
    <source>
        <dbReference type="Google" id="ProtNLM"/>
    </source>
</evidence>